<dbReference type="OrthoDB" id="314962at2"/>
<feature type="transmembrane region" description="Helical" evidence="8">
    <location>
        <begin position="46"/>
        <end position="64"/>
    </location>
</feature>
<dbReference type="GO" id="GO:0005886">
    <property type="term" value="C:plasma membrane"/>
    <property type="evidence" value="ECO:0007669"/>
    <property type="project" value="UniProtKB-SubCell"/>
</dbReference>
<gene>
    <name evidence="9" type="ORF">LPTSP2_19490</name>
</gene>
<comment type="similarity">
    <text evidence="2 7">Belongs to the membrane-bound acyltransferase family.</text>
</comment>
<feature type="transmembrane region" description="Helical" evidence="8">
    <location>
        <begin position="76"/>
        <end position="98"/>
    </location>
</feature>
<keyword evidence="7 9" id="KW-0012">Acyltransferase</keyword>
<dbReference type="Pfam" id="PF03062">
    <property type="entry name" value="MBOAT"/>
    <property type="match status" value="1"/>
</dbReference>
<protein>
    <submittedName>
        <fullName evidence="9">Acyltransferase</fullName>
    </submittedName>
</protein>
<feature type="transmembrane region" description="Helical" evidence="8">
    <location>
        <begin position="312"/>
        <end position="345"/>
    </location>
</feature>
<keyword evidence="3 7" id="KW-1003">Cell membrane</keyword>
<organism evidence="9 10">
    <name type="scientific">Leptospira ellinghausenii</name>
    <dbReference type="NCBI Taxonomy" id="1917822"/>
    <lineage>
        <taxon>Bacteria</taxon>
        <taxon>Pseudomonadati</taxon>
        <taxon>Spirochaetota</taxon>
        <taxon>Spirochaetia</taxon>
        <taxon>Leptospirales</taxon>
        <taxon>Leptospiraceae</taxon>
        <taxon>Leptospira</taxon>
    </lineage>
</organism>
<keyword evidence="5 8" id="KW-1133">Transmembrane helix</keyword>
<dbReference type="EMBL" id="BFAZ01000009">
    <property type="protein sequence ID" value="GBF42659.1"/>
    <property type="molecule type" value="Genomic_DNA"/>
</dbReference>
<feature type="transmembrane region" description="Helical" evidence="8">
    <location>
        <begin position="118"/>
        <end position="136"/>
    </location>
</feature>
<dbReference type="RefSeq" id="WP_108959738.1">
    <property type="nucleotide sequence ID" value="NZ_BFAZ01000009.1"/>
</dbReference>
<reference evidence="10" key="1">
    <citation type="journal article" date="2019" name="Microbiol. Immunol.">
        <title>Molecular and phenotypic characterization of Leptospira johnsonii sp. nov., Leptospira ellinghausenii sp. nov. and Leptospira ryugenii sp. nov. isolated from soil and water in Japan.</title>
        <authorList>
            <person name="Masuzawa T."/>
            <person name="Saito M."/>
            <person name="Nakao R."/>
            <person name="Nikaido Y."/>
            <person name="Matsumoto M."/>
            <person name="Ogawa M."/>
            <person name="Yokoyama M."/>
            <person name="Hidaka Y."/>
            <person name="Tomita J."/>
            <person name="Sakakibara K."/>
            <person name="Suzuki K."/>
            <person name="Yasuda S."/>
            <person name="Sato H."/>
            <person name="Yamaguchi M."/>
            <person name="Yoshida S.I."/>
            <person name="Koizumi N."/>
            <person name="Kawamura Y."/>
        </authorList>
    </citation>
    <scope>NUCLEOTIDE SEQUENCE [LARGE SCALE GENOMIC DNA]</scope>
    <source>
        <strain evidence="10">E18</strain>
    </source>
</reference>
<keyword evidence="7 9" id="KW-0808">Transferase</keyword>
<accession>A0A2P2DDG5</accession>
<feature type="transmembrane region" description="Helical" evidence="8">
    <location>
        <begin position="436"/>
        <end position="456"/>
    </location>
</feature>
<evidence type="ECO:0000256" key="5">
    <source>
        <dbReference type="ARBA" id="ARBA00022989"/>
    </source>
</evidence>
<evidence type="ECO:0000313" key="9">
    <source>
        <dbReference type="EMBL" id="GBF42659.1"/>
    </source>
</evidence>
<feature type="transmembrane region" description="Helical" evidence="8">
    <location>
        <begin position="148"/>
        <end position="167"/>
    </location>
</feature>
<evidence type="ECO:0000313" key="10">
    <source>
        <dbReference type="Proteomes" id="UP000245206"/>
    </source>
</evidence>
<dbReference type="PIRSF" id="PIRSF500217">
    <property type="entry name" value="AlgI"/>
    <property type="match status" value="1"/>
</dbReference>
<dbReference type="InterPro" id="IPR004299">
    <property type="entry name" value="MBOAT_fam"/>
</dbReference>
<comment type="subcellular location">
    <subcellularLocation>
        <location evidence="1">Cell membrane</location>
        <topology evidence="1">Multi-pass membrane protein</topology>
    </subcellularLocation>
</comment>
<keyword evidence="4 8" id="KW-0812">Transmembrane</keyword>
<evidence type="ECO:0000256" key="3">
    <source>
        <dbReference type="ARBA" id="ARBA00022475"/>
    </source>
</evidence>
<dbReference type="PANTHER" id="PTHR13285:SF18">
    <property type="entry name" value="PROTEIN-CYSTEINE N-PALMITOYLTRANSFERASE RASP"/>
    <property type="match status" value="1"/>
</dbReference>
<keyword evidence="10" id="KW-1185">Reference proteome</keyword>
<dbReference type="GO" id="GO:0016746">
    <property type="term" value="F:acyltransferase activity"/>
    <property type="evidence" value="ECO:0007669"/>
    <property type="project" value="UniProtKB-KW"/>
</dbReference>
<dbReference type="GO" id="GO:0042121">
    <property type="term" value="P:alginic acid biosynthetic process"/>
    <property type="evidence" value="ECO:0007669"/>
    <property type="project" value="InterPro"/>
</dbReference>
<sequence length="465" mass="54403">MLFNSLTFVLHFSLFYIIYFYSTFTIRKTILIIFGLYFYSQWGIEGTLLLILSIIFNFLIGILIDSNVSKLRKRIFVFGIVANVLYLGVFKYFLFVWGIFSDLQVEFGGQSPLWKPNLLLPIGISFYTFHNISYLIEVYDNRIKVCKNFFTFVLYDLFFPLLLLGPIERPGNLIPQFESERFISKEKIWNGLSLFCFGVFIKSSIADPLSRYVGTMANSFDSLEPGILWIVAPSIAFQVYADFFGYSLCAMGLAEMLGFELMNNFKRPFFSSNPSEFWSKWHISLSTWLRDYVYIKLGGNRHGFFRENSNLLLVWFLTGIWHGAGYGFIIWGLYLGICLILYRILKHLGFTQFQNPFLKVLGILFTFYSFSLGLLLFRINSPSESLIIIKNLQHIPHPSFVPYSLIFIILPLVLFDVWQEWKGTERPSFFVNEKPYVFGFLFVIGFCWFSIVSPFAKEDFFYFQF</sequence>
<dbReference type="PANTHER" id="PTHR13285">
    <property type="entry name" value="ACYLTRANSFERASE"/>
    <property type="match status" value="1"/>
</dbReference>
<name>A0A2P2DDG5_9LEPT</name>
<proteinExistence type="inferred from homology"/>
<dbReference type="InterPro" id="IPR051085">
    <property type="entry name" value="MB_O-acyltransferase"/>
</dbReference>
<evidence type="ECO:0000256" key="7">
    <source>
        <dbReference type="PIRNR" id="PIRNR016636"/>
    </source>
</evidence>
<feature type="transmembrane region" description="Helical" evidence="8">
    <location>
        <begin position="399"/>
        <end position="415"/>
    </location>
</feature>
<evidence type="ECO:0000256" key="6">
    <source>
        <dbReference type="ARBA" id="ARBA00023136"/>
    </source>
</evidence>
<evidence type="ECO:0000256" key="1">
    <source>
        <dbReference type="ARBA" id="ARBA00004651"/>
    </source>
</evidence>
<evidence type="ECO:0000256" key="4">
    <source>
        <dbReference type="ARBA" id="ARBA00022692"/>
    </source>
</evidence>
<evidence type="ECO:0000256" key="8">
    <source>
        <dbReference type="SAM" id="Phobius"/>
    </source>
</evidence>
<dbReference type="PIRSF" id="PIRSF016636">
    <property type="entry name" value="AlgI_DltB"/>
    <property type="match status" value="1"/>
</dbReference>
<dbReference type="Proteomes" id="UP000245206">
    <property type="component" value="Unassembled WGS sequence"/>
</dbReference>
<feature type="transmembrane region" description="Helical" evidence="8">
    <location>
        <begin position="357"/>
        <end position="379"/>
    </location>
</feature>
<evidence type="ECO:0000256" key="2">
    <source>
        <dbReference type="ARBA" id="ARBA00010323"/>
    </source>
</evidence>
<dbReference type="AlphaFoldDB" id="A0A2P2DDG5"/>
<feature type="transmembrane region" description="Helical" evidence="8">
    <location>
        <begin position="226"/>
        <end position="254"/>
    </location>
</feature>
<comment type="caution">
    <text evidence="9">The sequence shown here is derived from an EMBL/GenBank/DDBJ whole genome shotgun (WGS) entry which is preliminary data.</text>
</comment>
<feature type="transmembrane region" description="Helical" evidence="8">
    <location>
        <begin position="12"/>
        <end position="40"/>
    </location>
</feature>
<dbReference type="InterPro" id="IPR028362">
    <property type="entry name" value="AlgI"/>
</dbReference>
<dbReference type="InterPro" id="IPR024194">
    <property type="entry name" value="Ac/AlaTfrase_AlgI/DltB"/>
</dbReference>
<keyword evidence="6 7" id="KW-0472">Membrane</keyword>